<dbReference type="Proteomes" id="UP000183080">
    <property type="component" value="Unassembled WGS sequence"/>
</dbReference>
<dbReference type="SUPFAM" id="SSF53448">
    <property type="entry name" value="Nucleotide-diphospho-sugar transferases"/>
    <property type="match status" value="1"/>
</dbReference>
<dbReference type="PANTHER" id="PTHR42883">
    <property type="entry name" value="GLUCOSE-1-PHOSPHATE THYMIDYLTRANSFERASE"/>
    <property type="match status" value="1"/>
</dbReference>
<reference evidence="2 3" key="1">
    <citation type="submission" date="2016-08" db="EMBL/GenBank/DDBJ databases">
        <title>New Insights into Marine Group III Euryarchaeota, from dark to light.</title>
        <authorList>
            <person name="Haro-Moreno J.M."/>
            <person name="Rodriguez-Valera F."/>
            <person name="Lopez-Garcia P."/>
            <person name="Moreira D."/>
            <person name="Martin-Cuadrado A.B."/>
        </authorList>
    </citation>
    <scope>NUCLEOTIDE SEQUENCE [LARGE SCALE GENOMIC DNA]</scope>
    <source>
        <strain evidence="2">CG-Epi1</strain>
    </source>
</reference>
<proteinExistence type="predicted"/>
<organism evidence="2 3">
    <name type="scientific">Marine Group III euryarchaeote CG-Epi1</name>
    <dbReference type="NCBI Taxonomy" id="1888995"/>
    <lineage>
        <taxon>Archaea</taxon>
        <taxon>Methanobacteriati</taxon>
        <taxon>Thermoplasmatota</taxon>
        <taxon>Thermoplasmata</taxon>
        <taxon>Candidatus Thermoprofundales</taxon>
    </lineage>
</organism>
<evidence type="ECO:0000313" key="2">
    <source>
        <dbReference type="EMBL" id="OIR20914.1"/>
    </source>
</evidence>
<dbReference type="InterPro" id="IPR005835">
    <property type="entry name" value="NTP_transferase_dom"/>
</dbReference>
<accession>A0A1J5TIY4</accession>
<dbReference type="Pfam" id="PF00483">
    <property type="entry name" value="NTP_transferase"/>
    <property type="match status" value="1"/>
</dbReference>
<sequence length="244" mass="27363">MDAIILAGGFAKRMWPLTKNKPKQLLNLAGKPMLDYVFDSLDNLDFERIIVSVNSFFAPQFQEYLSSNSKDKKIELFIEESTNENEKLGALGALNLLFKKKKLTGPVFIAGGDNLSDFDLIKMIDLYEKSNSDVIGLFDVENIELAKLYGIANLEGNRIIDFVEKPSSPPSTLAATAYWLLSESGINNFFTYIEGGGDRDAMGNFLTWNVKRNPVLSVSFKGSWYDIGGLESYSEAQNWLEKRP</sequence>
<evidence type="ECO:0000313" key="3">
    <source>
        <dbReference type="Proteomes" id="UP000183080"/>
    </source>
</evidence>
<gene>
    <name evidence="2" type="ORF">BD935_03985</name>
</gene>
<protein>
    <recommendedName>
        <fullName evidence="1">Nucleotidyl transferase domain-containing protein</fullName>
    </recommendedName>
</protein>
<comment type="caution">
    <text evidence="2">The sequence shown here is derived from an EMBL/GenBank/DDBJ whole genome shotgun (WGS) entry which is preliminary data.</text>
</comment>
<evidence type="ECO:0000259" key="1">
    <source>
        <dbReference type="Pfam" id="PF00483"/>
    </source>
</evidence>
<dbReference type="STRING" id="1888995.BD935_03985"/>
<dbReference type="EMBL" id="MIZA01000005">
    <property type="protein sequence ID" value="OIR20914.1"/>
    <property type="molecule type" value="Genomic_DNA"/>
</dbReference>
<dbReference type="CDD" id="cd04181">
    <property type="entry name" value="NTP_transferase"/>
    <property type="match status" value="1"/>
</dbReference>
<feature type="domain" description="Nucleotidyl transferase" evidence="1">
    <location>
        <begin position="3"/>
        <end position="241"/>
    </location>
</feature>
<dbReference type="PANTHER" id="PTHR42883:SF2">
    <property type="entry name" value="THYMIDYLYLTRANSFERASE"/>
    <property type="match status" value="1"/>
</dbReference>
<dbReference type="Gene3D" id="3.90.550.10">
    <property type="entry name" value="Spore Coat Polysaccharide Biosynthesis Protein SpsA, Chain A"/>
    <property type="match status" value="1"/>
</dbReference>
<name>A0A1J5TIY4_9ARCH</name>
<dbReference type="InterPro" id="IPR029044">
    <property type="entry name" value="Nucleotide-diphossugar_trans"/>
</dbReference>
<dbReference type="AlphaFoldDB" id="A0A1J5TIY4"/>